<feature type="transmembrane region" description="Helical" evidence="1">
    <location>
        <begin position="30"/>
        <end position="50"/>
    </location>
</feature>
<dbReference type="RefSeq" id="WP_125021584.1">
    <property type="nucleotide sequence ID" value="NZ_CP034159.1"/>
</dbReference>
<keyword evidence="1" id="KW-1133">Transmembrane helix</keyword>
<name>A0A3G8XF02_9FLAO</name>
<evidence type="ECO:0000313" key="4">
    <source>
        <dbReference type="Proteomes" id="UP000270185"/>
    </source>
</evidence>
<dbReference type="Proteomes" id="UP000270185">
    <property type="component" value="Chromosome"/>
</dbReference>
<evidence type="ECO:0000256" key="1">
    <source>
        <dbReference type="SAM" id="Phobius"/>
    </source>
</evidence>
<organism evidence="3 4">
    <name type="scientific">Kaistella carnis</name>
    <dbReference type="NCBI Taxonomy" id="1241979"/>
    <lineage>
        <taxon>Bacteria</taxon>
        <taxon>Pseudomonadati</taxon>
        <taxon>Bacteroidota</taxon>
        <taxon>Flavobacteriia</taxon>
        <taxon>Flavobacteriales</taxon>
        <taxon>Weeksellaceae</taxon>
        <taxon>Chryseobacterium group</taxon>
        <taxon>Kaistella</taxon>
    </lineage>
</organism>
<keyword evidence="1" id="KW-0472">Membrane</keyword>
<evidence type="ECO:0000313" key="3">
    <source>
        <dbReference type="EMBL" id="AZI31739.1"/>
    </source>
</evidence>
<dbReference type="EMBL" id="CP034159">
    <property type="protein sequence ID" value="AZI31739.1"/>
    <property type="molecule type" value="Genomic_DNA"/>
</dbReference>
<feature type="transmembrane region" description="Helical" evidence="1">
    <location>
        <begin position="5"/>
        <end position="24"/>
    </location>
</feature>
<feature type="domain" description="Inner membrane protein YgaP-like transmembrane" evidence="2">
    <location>
        <begin position="4"/>
        <end position="56"/>
    </location>
</feature>
<dbReference type="OrthoDB" id="9799383at2"/>
<dbReference type="Pfam" id="PF11127">
    <property type="entry name" value="YgaP-like_TM"/>
    <property type="match status" value="1"/>
</dbReference>
<sequence length="68" mass="7471">MKTRIIHAFAGTMILASILLSIYVNQNWLWLTGFVGINLLQSSMTNWCLLDKILGKLGVSNEGDSCGV</sequence>
<keyword evidence="4" id="KW-1185">Reference proteome</keyword>
<dbReference type="Gene3D" id="6.10.140.1340">
    <property type="match status" value="1"/>
</dbReference>
<accession>A0A3G8XF02</accession>
<keyword evidence="1" id="KW-0812">Transmembrane</keyword>
<reference evidence="4" key="1">
    <citation type="submission" date="2018-11" db="EMBL/GenBank/DDBJ databases">
        <title>Proposal to divide the Flavobacteriaceae and reorganize its genera based on Amino Acid Identity values calculated from whole genome sequences.</title>
        <authorList>
            <person name="Nicholson A.C."/>
            <person name="Gulvik C.A."/>
            <person name="Whitney A.M."/>
            <person name="Humrighouse B.W."/>
            <person name="Bell M."/>
            <person name="Holmes B."/>
            <person name="Steigerwalt A.G."/>
            <person name="Villarma A."/>
            <person name="Sheth M."/>
            <person name="Batra D."/>
            <person name="Pryor J."/>
            <person name="Bernardet J.-F."/>
            <person name="Hugo C."/>
            <person name="Kampfer P."/>
            <person name="Newman J.D."/>
            <person name="McQuiston J.R."/>
        </authorList>
    </citation>
    <scope>NUCLEOTIDE SEQUENCE [LARGE SCALE GENOMIC DNA]</scope>
    <source>
        <strain evidence="4">G0081</strain>
    </source>
</reference>
<dbReference type="AlphaFoldDB" id="A0A3G8XF02"/>
<dbReference type="InterPro" id="IPR021309">
    <property type="entry name" value="YgaP-like_TM"/>
</dbReference>
<evidence type="ECO:0000259" key="2">
    <source>
        <dbReference type="Pfam" id="PF11127"/>
    </source>
</evidence>
<proteinExistence type="predicted"/>
<gene>
    <name evidence="3" type="ORF">EIB73_00485</name>
</gene>
<protein>
    <submittedName>
        <fullName evidence="3">DUF2892 domain-containing protein</fullName>
    </submittedName>
</protein>
<dbReference type="KEGG" id="ccas:EIB73_00485"/>